<evidence type="ECO:0008006" key="5">
    <source>
        <dbReference type="Google" id="ProtNLM"/>
    </source>
</evidence>
<dbReference type="InterPro" id="IPR010404">
    <property type="entry name" value="CpcT/CpeT"/>
</dbReference>
<dbReference type="Pfam" id="PF06206">
    <property type="entry name" value="CpeT"/>
    <property type="match status" value="1"/>
</dbReference>
<dbReference type="PANTHER" id="PTHR35137">
    <property type="entry name" value="CHROMOPHORE LYASE CRL, CHLOROPLASTIC"/>
    <property type="match status" value="1"/>
</dbReference>
<dbReference type="Gene3D" id="2.40.128.590">
    <property type="entry name" value="CpcT/CpeT domain"/>
    <property type="match status" value="1"/>
</dbReference>
<reference evidence="3" key="1">
    <citation type="submission" date="2021-08" db="EMBL/GenBank/DDBJ databases">
        <title>WGS assembly of Ceratopteris richardii.</title>
        <authorList>
            <person name="Marchant D.B."/>
            <person name="Chen G."/>
            <person name="Jenkins J."/>
            <person name="Shu S."/>
            <person name="Leebens-Mack J."/>
            <person name="Grimwood J."/>
            <person name="Schmutz J."/>
            <person name="Soltis P."/>
            <person name="Soltis D."/>
            <person name="Chen Z.-H."/>
        </authorList>
    </citation>
    <scope>NUCLEOTIDE SEQUENCE</scope>
    <source>
        <strain evidence="3">Whitten #5841</strain>
        <tissue evidence="3">Leaf</tissue>
    </source>
</reference>
<dbReference type="AlphaFoldDB" id="A0A8T2SU71"/>
<dbReference type="InterPro" id="IPR038672">
    <property type="entry name" value="CpcT/CpeT_sf"/>
</dbReference>
<comment type="caution">
    <text evidence="3">The sequence shown here is derived from an EMBL/GenBank/DDBJ whole genome shotgun (WGS) entry which is preliminary data.</text>
</comment>
<keyword evidence="2" id="KW-0456">Lyase</keyword>
<accession>A0A8T2SU71</accession>
<sequence length="232" mass="26017">MTGPNVESAPLRNVLLTSLGLLGGALLLRKLSKSAAPWDHSRKLADALIGEKFSTEQATQDPETYFNLRLNSCPAAELTDGSRVIYVEQAFLRTPDKPYRQRFLKIKSCPKDIKCDAEVSSYAIRDPEEYRNFCDRLQNQRPQPEEVARDIAEHLTTLTMSRCGKDEQCFYKGSTTPGGFPNYWNGATTCTSDLVILKDGAIQCWDRGYDEHGIQVWGVRKGPYEFKPATSG</sequence>
<evidence type="ECO:0000256" key="2">
    <source>
        <dbReference type="ARBA" id="ARBA00023239"/>
    </source>
</evidence>
<dbReference type="GO" id="GO:0016829">
    <property type="term" value="F:lyase activity"/>
    <property type="evidence" value="ECO:0007669"/>
    <property type="project" value="UniProtKB-KW"/>
</dbReference>
<protein>
    <recommendedName>
        <fullName evidence="5">Chromophore lyase CRL, chloroplastic</fullName>
    </recommendedName>
</protein>
<dbReference type="EMBL" id="CM035422">
    <property type="protein sequence ID" value="KAH7373332.1"/>
    <property type="molecule type" value="Genomic_DNA"/>
</dbReference>
<evidence type="ECO:0000256" key="1">
    <source>
        <dbReference type="ARBA" id="ARBA00008206"/>
    </source>
</evidence>
<proteinExistence type="inferred from homology"/>
<dbReference type="OMA" id="NFRILTC"/>
<gene>
    <name evidence="3" type="ORF">KP509_17G050200</name>
</gene>
<name>A0A8T2SU71_CERRI</name>
<comment type="similarity">
    <text evidence="1">Belongs to the CpcT/CpeT biliprotein lyase family.</text>
</comment>
<evidence type="ECO:0000313" key="4">
    <source>
        <dbReference type="Proteomes" id="UP000825935"/>
    </source>
</evidence>
<organism evidence="3 4">
    <name type="scientific">Ceratopteris richardii</name>
    <name type="common">Triangle waterfern</name>
    <dbReference type="NCBI Taxonomy" id="49495"/>
    <lineage>
        <taxon>Eukaryota</taxon>
        <taxon>Viridiplantae</taxon>
        <taxon>Streptophyta</taxon>
        <taxon>Embryophyta</taxon>
        <taxon>Tracheophyta</taxon>
        <taxon>Polypodiopsida</taxon>
        <taxon>Polypodiidae</taxon>
        <taxon>Polypodiales</taxon>
        <taxon>Pteridineae</taxon>
        <taxon>Pteridaceae</taxon>
        <taxon>Parkerioideae</taxon>
        <taxon>Ceratopteris</taxon>
    </lineage>
</organism>
<dbReference type="Proteomes" id="UP000825935">
    <property type="component" value="Chromosome 17"/>
</dbReference>
<dbReference type="PANTHER" id="PTHR35137:SF1">
    <property type="entry name" value="CHROMOPHORE LYASE CRL, CHLOROPLASTIC"/>
    <property type="match status" value="1"/>
</dbReference>
<dbReference type="CDD" id="cd16338">
    <property type="entry name" value="CpcT"/>
    <property type="match status" value="1"/>
</dbReference>
<dbReference type="OrthoDB" id="1891035at2759"/>
<evidence type="ECO:0000313" key="3">
    <source>
        <dbReference type="EMBL" id="KAH7373332.1"/>
    </source>
</evidence>
<keyword evidence="4" id="KW-1185">Reference proteome</keyword>